<keyword evidence="3 5" id="KW-0963">Cytoplasm</keyword>
<dbReference type="FunFam" id="3.30.1360.40:FF:000001">
    <property type="entry name" value="Ribosome-recycling factor"/>
    <property type="match status" value="1"/>
</dbReference>
<dbReference type="GeneID" id="35868080"/>
<dbReference type="Gene3D" id="3.30.1360.40">
    <property type="match status" value="1"/>
</dbReference>
<organism evidence="7 8">
    <name type="scientific">Alloscardovia omnicolens</name>
    <dbReference type="NCBI Taxonomy" id="419015"/>
    <lineage>
        <taxon>Bacteria</taxon>
        <taxon>Bacillati</taxon>
        <taxon>Actinomycetota</taxon>
        <taxon>Actinomycetes</taxon>
        <taxon>Bifidobacteriales</taxon>
        <taxon>Bifidobacteriaceae</taxon>
        <taxon>Alloscardovia</taxon>
    </lineage>
</organism>
<dbReference type="GO" id="GO:0006415">
    <property type="term" value="P:translational termination"/>
    <property type="evidence" value="ECO:0007669"/>
    <property type="project" value="UniProtKB-UniRule"/>
</dbReference>
<evidence type="ECO:0000259" key="6">
    <source>
        <dbReference type="Pfam" id="PF01765"/>
    </source>
</evidence>
<evidence type="ECO:0000256" key="3">
    <source>
        <dbReference type="ARBA" id="ARBA00022490"/>
    </source>
</evidence>
<comment type="caution">
    <text evidence="7">The sequence shown here is derived from an EMBL/GenBank/DDBJ whole genome shotgun (WGS) entry which is preliminary data.</text>
</comment>
<evidence type="ECO:0000256" key="5">
    <source>
        <dbReference type="HAMAP-Rule" id="MF_00040"/>
    </source>
</evidence>
<proteinExistence type="inferred from homology"/>
<evidence type="ECO:0000256" key="4">
    <source>
        <dbReference type="ARBA" id="ARBA00022917"/>
    </source>
</evidence>
<dbReference type="Proteomes" id="UP000242263">
    <property type="component" value="Unassembled WGS sequence"/>
</dbReference>
<evidence type="ECO:0000256" key="1">
    <source>
        <dbReference type="ARBA" id="ARBA00004496"/>
    </source>
</evidence>
<reference evidence="7 8" key="1">
    <citation type="submission" date="2017-12" db="EMBL/GenBank/DDBJ databases">
        <title>Phylogenetic diversity of female urinary microbiome.</title>
        <authorList>
            <person name="Thomas-White K."/>
            <person name="Wolfe A.J."/>
        </authorList>
    </citation>
    <scope>NUCLEOTIDE SEQUENCE [LARGE SCALE GENOMIC DNA]</scope>
    <source>
        <strain evidence="7 8">UMB0064</strain>
    </source>
</reference>
<name>A0A2I1J7Q4_9BIFI</name>
<dbReference type="InterPro" id="IPR023584">
    <property type="entry name" value="Ribosome_recyc_fac_dom"/>
</dbReference>
<dbReference type="InterPro" id="IPR002661">
    <property type="entry name" value="Ribosome_recyc_fac"/>
</dbReference>
<dbReference type="Gene3D" id="1.10.132.20">
    <property type="entry name" value="Ribosome-recycling factor"/>
    <property type="match status" value="1"/>
</dbReference>
<dbReference type="InterPro" id="IPR036191">
    <property type="entry name" value="RRF_sf"/>
</dbReference>
<dbReference type="Pfam" id="PF01765">
    <property type="entry name" value="RRF"/>
    <property type="match status" value="1"/>
</dbReference>
<evidence type="ECO:0000313" key="7">
    <source>
        <dbReference type="EMBL" id="PKZ16046.1"/>
    </source>
</evidence>
<dbReference type="EMBL" id="PKGU01000001">
    <property type="protein sequence ID" value="PKZ16046.1"/>
    <property type="molecule type" value="Genomic_DNA"/>
</dbReference>
<dbReference type="PANTHER" id="PTHR20982:SF3">
    <property type="entry name" value="MITOCHONDRIAL RIBOSOME RECYCLING FACTOR PSEUDO 1"/>
    <property type="match status" value="1"/>
</dbReference>
<evidence type="ECO:0000313" key="8">
    <source>
        <dbReference type="Proteomes" id="UP000242263"/>
    </source>
</evidence>
<dbReference type="PANTHER" id="PTHR20982">
    <property type="entry name" value="RIBOSOME RECYCLING FACTOR"/>
    <property type="match status" value="1"/>
</dbReference>
<accession>A0A2I1J7Q4</accession>
<dbReference type="HAMAP" id="MF_00040">
    <property type="entry name" value="RRF"/>
    <property type="match status" value="1"/>
</dbReference>
<protein>
    <recommendedName>
        <fullName evidence="5">Ribosome-recycling factor</fullName>
        <shortName evidence="5">RRF</shortName>
    </recommendedName>
    <alternativeName>
        <fullName evidence="5">Ribosome-releasing factor</fullName>
    </alternativeName>
</protein>
<comment type="function">
    <text evidence="5">Responsible for the release of ribosomes from messenger RNA at the termination of protein biosynthesis. May increase the efficiency of translation by recycling ribosomes from one round of translation to another.</text>
</comment>
<dbReference type="RefSeq" id="WP_021618418.1">
    <property type="nucleotide sequence ID" value="NZ_CAMYCS010000001.1"/>
</dbReference>
<dbReference type="GO" id="GO:0005737">
    <property type="term" value="C:cytoplasm"/>
    <property type="evidence" value="ECO:0007669"/>
    <property type="project" value="UniProtKB-SubCell"/>
</dbReference>
<evidence type="ECO:0000256" key="2">
    <source>
        <dbReference type="ARBA" id="ARBA00005912"/>
    </source>
</evidence>
<feature type="domain" description="Ribosome recycling factor" evidence="6">
    <location>
        <begin position="20"/>
        <end position="182"/>
    </location>
</feature>
<gene>
    <name evidence="5" type="primary">frr</name>
    <name evidence="7" type="ORF">CYJ32_00980</name>
</gene>
<comment type="similarity">
    <text evidence="2 5">Belongs to the RRF family.</text>
</comment>
<keyword evidence="4 5" id="KW-0648">Protein biosynthesis</keyword>
<dbReference type="SUPFAM" id="SSF55194">
    <property type="entry name" value="Ribosome recycling factor, RRF"/>
    <property type="match status" value="1"/>
</dbReference>
<dbReference type="CDD" id="cd00520">
    <property type="entry name" value="RRF"/>
    <property type="match status" value="1"/>
</dbReference>
<dbReference type="AlphaFoldDB" id="A0A2I1J7Q4"/>
<sequence>MATIVDQAREQMKKTVESTQENFAGIRTGRANPAFLNPIMVDYYGAPTPLKALATIGVPDARTLAVTPFDASQANVVEKAIRDSDLGVNPRRDGNVIHVTMPELTEERRKEYVKIARTKAEDGKIAVRNIRRKTKENIDAAIKDGDFGEDEGKRLLKDLEDATKKITDEIDTMLASKEKEILSV</sequence>
<comment type="subcellular location">
    <subcellularLocation>
        <location evidence="1 5">Cytoplasm</location>
    </subcellularLocation>
</comment>
<dbReference type="NCBIfam" id="TIGR00496">
    <property type="entry name" value="frr"/>
    <property type="match status" value="1"/>
</dbReference>
<dbReference type="GO" id="GO:0043023">
    <property type="term" value="F:ribosomal large subunit binding"/>
    <property type="evidence" value="ECO:0007669"/>
    <property type="project" value="TreeGrafter"/>
</dbReference>
<dbReference type="FunFam" id="1.10.132.20:FF:000001">
    <property type="entry name" value="Ribosome-recycling factor"/>
    <property type="match status" value="1"/>
</dbReference>